<feature type="transmembrane region" description="Helical" evidence="7">
    <location>
        <begin position="101"/>
        <end position="120"/>
    </location>
</feature>
<evidence type="ECO:0000256" key="5">
    <source>
        <dbReference type="ARBA" id="ARBA00023136"/>
    </source>
</evidence>
<keyword evidence="9" id="KW-1185">Reference proteome</keyword>
<feature type="transmembrane region" description="Helical" evidence="7">
    <location>
        <begin position="41"/>
        <end position="60"/>
    </location>
</feature>
<name>A0ABM1VSD5_APLCA</name>
<comment type="similarity">
    <text evidence="2">Belongs to the major facilitator superfamily. MFSD6 family.</text>
</comment>
<evidence type="ECO:0000313" key="9">
    <source>
        <dbReference type="Proteomes" id="UP000694888"/>
    </source>
</evidence>
<evidence type="ECO:0000256" key="3">
    <source>
        <dbReference type="ARBA" id="ARBA00022692"/>
    </source>
</evidence>
<keyword evidence="4 7" id="KW-1133">Transmembrane helix</keyword>
<dbReference type="InterPro" id="IPR036259">
    <property type="entry name" value="MFS_trans_sf"/>
</dbReference>
<feature type="transmembrane region" description="Helical" evidence="7">
    <location>
        <begin position="505"/>
        <end position="524"/>
    </location>
</feature>
<feature type="domain" description="Major facilitator superfamily (MFS) profile" evidence="8">
    <location>
        <begin position="405"/>
        <end position="634"/>
    </location>
</feature>
<evidence type="ECO:0000256" key="4">
    <source>
        <dbReference type="ARBA" id="ARBA00022989"/>
    </source>
</evidence>
<keyword evidence="3 7" id="KW-0812">Transmembrane</keyword>
<dbReference type="InterPro" id="IPR020846">
    <property type="entry name" value="MFS_dom"/>
</dbReference>
<reference evidence="10 11" key="1">
    <citation type="submission" date="2025-05" db="UniProtKB">
        <authorList>
            <consortium name="RefSeq"/>
        </authorList>
    </citation>
    <scope>IDENTIFICATION</scope>
</reference>
<dbReference type="PANTHER" id="PTHR16172:SF41">
    <property type="entry name" value="MAJOR FACILITATOR SUPERFAMILY DOMAIN-CONTAINING PROTEIN 6-LIKE"/>
    <property type="match status" value="1"/>
</dbReference>
<evidence type="ECO:0000256" key="6">
    <source>
        <dbReference type="SAM" id="MobiDB-lite"/>
    </source>
</evidence>
<feature type="transmembrane region" description="Helical" evidence="7">
    <location>
        <begin position="296"/>
        <end position="317"/>
    </location>
</feature>
<organism evidence="9 12">
    <name type="scientific">Aplysia californica</name>
    <name type="common">California sea hare</name>
    <dbReference type="NCBI Taxonomy" id="6500"/>
    <lineage>
        <taxon>Eukaryota</taxon>
        <taxon>Metazoa</taxon>
        <taxon>Spiralia</taxon>
        <taxon>Lophotrochozoa</taxon>
        <taxon>Mollusca</taxon>
        <taxon>Gastropoda</taxon>
        <taxon>Heterobranchia</taxon>
        <taxon>Euthyneura</taxon>
        <taxon>Tectipleura</taxon>
        <taxon>Aplysiida</taxon>
        <taxon>Aplysioidea</taxon>
        <taxon>Aplysiidae</taxon>
        <taxon>Aplysia</taxon>
    </lineage>
</organism>
<dbReference type="Pfam" id="PF12832">
    <property type="entry name" value="MFS_1_like"/>
    <property type="match status" value="1"/>
</dbReference>
<evidence type="ECO:0000256" key="2">
    <source>
        <dbReference type="ARBA" id="ARBA00005241"/>
    </source>
</evidence>
<dbReference type="RefSeq" id="XP_035825327.1">
    <property type="nucleotide sequence ID" value="XM_035969434.1"/>
</dbReference>
<dbReference type="GeneID" id="101856508"/>
<feature type="region of interest" description="Disordered" evidence="6">
    <location>
        <begin position="1"/>
        <end position="21"/>
    </location>
</feature>
<evidence type="ECO:0000313" key="11">
    <source>
        <dbReference type="RefSeq" id="XP_035825326.1"/>
    </source>
</evidence>
<dbReference type="RefSeq" id="XP_035825326.1">
    <property type="nucleotide sequence ID" value="XM_035969433.1"/>
</dbReference>
<dbReference type="SUPFAM" id="SSF103473">
    <property type="entry name" value="MFS general substrate transporter"/>
    <property type="match status" value="1"/>
</dbReference>
<proteinExistence type="inferred from homology"/>
<protein>
    <submittedName>
        <fullName evidence="10 11">Major facilitator superfamily domain-containing protein 6-A</fullName>
    </submittedName>
</protein>
<dbReference type="Gene3D" id="1.20.1250.20">
    <property type="entry name" value="MFS general substrate transporter like domains"/>
    <property type="match status" value="3"/>
</dbReference>
<dbReference type="PROSITE" id="PS50850">
    <property type="entry name" value="MFS"/>
    <property type="match status" value="1"/>
</dbReference>
<comment type="subcellular location">
    <subcellularLocation>
        <location evidence="1">Membrane</location>
        <topology evidence="1">Multi-pass membrane protein</topology>
    </subcellularLocation>
</comment>
<sequence>MENDMSPAVEHHPQESSPDGLLVVGRKTPCIVNRKLLPVKGFYFTFMSAVGVLLPFIGLYMRHLGLSFHETGIIYGIMPFVSFFVRPAIGALADKLKRHKAVLILTTILTGIFYFVLVFVPSRPAPPSLSISTSIQCNTQDSFLQDCSDENSQGQCQVGLSYFNNVTHLHKGNKSRTCTFSCTVEDSSLPQFQACFTNETGPYNSLRCNGTLTHSSHLNFAVQDLKAVLASEIPRDRYHVDSVTCRDYDLKDVLFLKDSKHEARQILCERELSLQCKVSCSQNLDCSKDSSFDKTFFIFFFLFLLANILFAPLFPILDAAAYENLGEDGHRWGQQRLFGTVGFAIFAVTSAFIMDLKSDSKHLDFSVSFYLFLPLCAVSSIIGSWIHMSSDIVCGKFLKNIWNALKYMQVLAFLFLVTYFGILTGGIEAFLFVFLNGLGSSPLLFGFALLVNCSAEVPMLWMSGSIIKRFGYVCCLYLVLLCYAVRLLVYSVVGNPWLVLLVEPVHSVTFGLMYASASSYASVIAPPGMSATLQGLLGGLHFGIGKGIGSLITGFMFEAIGPRWTWGVFSIICVILLVFYVILNMFVFKSFQHPPAHRQGSGQEKREEHVKQEETLINRSSTPTPVEDGDPVIV</sequence>
<feature type="transmembrane region" description="Helical" evidence="7">
    <location>
        <begin position="441"/>
        <end position="461"/>
    </location>
</feature>
<evidence type="ECO:0000313" key="12">
    <source>
        <dbReference type="RefSeq" id="XP_035825327.1"/>
    </source>
</evidence>
<evidence type="ECO:0000313" key="10">
    <source>
        <dbReference type="RefSeq" id="XP_005097106.1"/>
    </source>
</evidence>
<feature type="region of interest" description="Disordered" evidence="6">
    <location>
        <begin position="596"/>
        <end position="634"/>
    </location>
</feature>
<dbReference type="CDD" id="cd17335">
    <property type="entry name" value="MFS_MFSD6"/>
    <property type="match status" value="1"/>
</dbReference>
<feature type="compositionally biased region" description="Basic and acidic residues" evidence="6">
    <location>
        <begin position="603"/>
        <end position="616"/>
    </location>
</feature>
<accession>A0ABM1VSD5</accession>
<keyword evidence="5 7" id="KW-0472">Membrane</keyword>
<evidence type="ECO:0000256" key="7">
    <source>
        <dbReference type="SAM" id="Phobius"/>
    </source>
</evidence>
<feature type="transmembrane region" description="Helical" evidence="7">
    <location>
        <begin position="337"/>
        <end position="354"/>
    </location>
</feature>
<dbReference type="InterPro" id="IPR051717">
    <property type="entry name" value="MFS_MFSD6"/>
</dbReference>
<feature type="transmembrane region" description="Helical" evidence="7">
    <location>
        <begin position="536"/>
        <end position="557"/>
    </location>
</feature>
<feature type="transmembrane region" description="Helical" evidence="7">
    <location>
        <begin position="72"/>
        <end position="89"/>
    </location>
</feature>
<evidence type="ECO:0000259" key="8">
    <source>
        <dbReference type="PROSITE" id="PS50850"/>
    </source>
</evidence>
<dbReference type="PANTHER" id="PTHR16172">
    <property type="entry name" value="MAJOR FACILITATOR SUPERFAMILY DOMAIN-CONTAINING PROTEIN 6-LIKE"/>
    <property type="match status" value="1"/>
</dbReference>
<evidence type="ECO:0000256" key="1">
    <source>
        <dbReference type="ARBA" id="ARBA00004141"/>
    </source>
</evidence>
<feature type="transmembrane region" description="Helical" evidence="7">
    <location>
        <begin position="366"/>
        <end position="386"/>
    </location>
</feature>
<dbReference type="RefSeq" id="XP_005097106.1">
    <property type="nucleotide sequence ID" value="XM_005097049.3"/>
</dbReference>
<dbReference type="InterPro" id="IPR024989">
    <property type="entry name" value="MFS_assoc_dom"/>
</dbReference>
<gene>
    <name evidence="10 11 12" type="primary">LOC101856508</name>
</gene>
<dbReference type="Proteomes" id="UP000694888">
    <property type="component" value="Unplaced"/>
</dbReference>
<feature type="transmembrane region" description="Helical" evidence="7">
    <location>
        <begin position="563"/>
        <end position="588"/>
    </location>
</feature>
<feature type="transmembrane region" description="Helical" evidence="7">
    <location>
        <begin position="407"/>
        <end position="435"/>
    </location>
</feature>
<feature type="transmembrane region" description="Helical" evidence="7">
    <location>
        <begin position="470"/>
        <end position="493"/>
    </location>
</feature>